<keyword evidence="2" id="KW-1003">Cell membrane</keyword>
<keyword evidence="3 6" id="KW-0812">Transmembrane</keyword>
<keyword evidence="5 6" id="KW-0472">Membrane</keyword>
<evidence type="ECO:0000256" key="5">
    <source>
        <dbReference type="ARBA" id="ARBA00023136"/>
    </source>
</evidence>
<dbReference type="AlphaFoldDB" id="A0A4Y7RH63"/>
<keyword evidence="8" id="KW-1185">Reference proteome</keyword>
<feature type="transmembrane region" description="Helical" evidence="6">
    <location>
        <begin position="113"/>
        <end position="136"/>
    </location>
</feature>
<feature type="transmembrane region" description="Helical" evidence="6">
    <location>
        <begin position="6"/>
        <end position="28"/>
    </location>
</feature>
<feature type="transmembrane region" description="Helical" evidence="6">
    <location>
        <begin position="40"/>
        <end position="68"/>
    </location>
</feature>
<dbReference type="InterPro" id="IPR001123">
    <property type="entry name" value="LeuE-type"/>
</dbReference>
<organism evidence="7 8">
    <name type="scientific">Pelotomaculum schinkii</name>
    <dbReference type="NCBI Taxonomy" id="78350"/>
    <lineage>
        <taxon>Bacteria</taxon>
        <taxon>Bacillati</taxon>
        <taxon>Bacillota</taxon>
        <taxon>Clostridia</taxon>
        <taxon>Eubacteriales</taxon>
        <taxon>Desulfotomaculaceae</taxon>
        <taxon>Pelotomaculum</taxon>
    </lineage>
</organism>
<evidence type="ECO:0000256" key="1">
    <source>
        <dbReference type="ARBA" id="ARBA00004651"/>
    </source>
</evidence>
<sequence length="207" mass="22356">MKEILFLKAVVIGFFLAVPIGPVNLLCIRRTLLGGRIIGFISGLGAAVADTFFAFAAAFGLSFITNFYVQEEKWLQFGGGIFICVLGVMSMLSHESGKPEKKNGGRGRGGFQAFISSFFLTLTNPITILAFAAAFAGFDLINPDEGHAFAFLVVTGVFLGSIIWWFTISSIASFLRKKLNSHVLHRITQISGLVITVFGVLILLGVI</sequence>
<evidence type="ECO:0000256" key="6">
    <source>
        <dbReference type="SAM" id="Phobius"/>
    </source>
</evidence>
<protein>
    <submittedName>
        <fullName evidence="7">LysE type translocator</fullName>
    </submittedName>
</protein>
<dbReference type="PANTHER" id="PTHR30086">
    <property type="entry name" value="ARGININE EXPORTER PROTEIN ARGO"/>
    <property type="match status" value="1"/>
</dbReference>
<feature type="transmembrane region" description="Helical" evidence="6">
    <location>
        <begin position="187"/>
        <end position="206"/>
    </location>
</feature>
<dbReference type="RefSeq" id="WP_190239787.1">
    <property type="nucleotide sequence ID" value="NZ_QFGA01000001.1"/>
</dbReference>
<dbReference type="GO" id="GO:0005886">
    <property type="term" value="C:plasma membrane"/>
    <property type="evidence" value="ECO:0007669"/>
    <property type="project" value="UniProtKB-SubCell"/>
</dbReference>
<comment type="subcellular location">
    <subcellularLocation>
        <location evidence="1">Cell membrane</location>
        <topology evidence="1">Multi-pass membrane protein</topology>
    </subcellularLocation>
</comment>
<dbReference type="PANTHER" id="PTHR30086:SF20">
    <property type="entry name" value="ARGININE EXPORTER PROTEIN ARGO-RELATED"/>
    <property type="match status" value="1"/>
</dbReference>
<evidence type="ECO:0000313" key="8">
    <source>
        <dbReference type="Proteomes" id="UP000298324"/>
    </source>
</evidence>
<proteinExistence type="predicted"/>
<evidence type="ECO:0000256" key="2">
    <source>
        <dbReference type="ARBA" id="ARBA00022475"/>
    </source>
</evidence>
<keyword evidence="4 6" id="KW-1133">Transmembrane helix</keyword>
<accession>A0A4Y7RH63</accession>
<evidence type="ECO:0000256" key="4">
    <source>
        <dbReference type="ARBA" id="ARBA00022989"/>
    </source>
</evidence>
<dbReference type="Pfam" id="PF01810">
    <property type="entry name" value="LysE"/>
    <property type="match status" value="1"/>
</dbReference>
<comment type="caution">
    <text evidence="7">The sequence shown here is derived from an EMBL/GenBank/DDBJ whole genome shotgun (WGS) entry which is preliminary data.</text>
</comment>
<gene>
    <name evidence="7" type="ORF">Psch_01587</name>
</gene>
<dbReference type="EMBL" id="QFGA01000001">
    <property type="protein sequence ID" value="TEB08032.1"/>
    <property type="molecule type" value="Genomic_DNA"/>
</dbReference>
<evidence type="ECO:0000256" key="3">
    <source>
        <dbReference type="ARBA" id="ARBA00022692"/>
    </source>
</evidence>
<evidence type="ECO:0000313" key="7">
    <source>
        <dbReference type="EMBL" id="TEB08032.1"/>
    </source>
</evidence>
<name>A0A4Y7RH63_9FIRM</name>
<feature type="transmembrane region" description="Helical" evidence="6">
    <location>
        <begin position="148"/>
        <end position="175"/>
    </location>
</feature>
<reference evidence="7 8" key="1">
    <citation type="journal article" date="2018" name="Environ. Microbiol.">
        <title>Novel energy conservation strategies and behaviour of Pelotomaculum schinkii driving syntrophic propionate catabolism.</title>
        <authorList>
            <person name="Hidalgo-Ahumada C.A.P."/>
            <person name="Nobu M.K."/>
            <person name="Narihiro T."/>
            <person name="Tamaki H."/>
            <person name="Liu W.T."/>
            <person name="Kamagata Y."/>
            <person name="Stams A.J.M."/>
            <person name="Imachi H."/>
            <person name="Sousa D.Z."/>
        </authorList>
    </citation>
    <scope>NUCLEOTIDE SEQUENCE [LARGE SCALE GENOMIC DNA]</scope>
    <source>
        <strain evidence="7 8">HH</strain>
    </source>
</reference>
<dbReference type="Proteomes" id="UP000298324">
    <property type="component" value="Unassembled WGS sequence"/>
</dbReference>
<dbReference type="GO" id="GO:0015171">
    <property type="term" value="F:amino acid transmembrane transporter activity"/>
    <property type="evidence" value="ECO:0007669"/>
    <property type="project" value="TreeGrafter"/>
</dbReference>
<feature type="transmembrane region" description="Helical" evidence="6">
    <location>
        <begin position="74"/>
        <end position="92"/>
    </location>
</feature>